<dbReference type="InterPro" id="IPR050366">
    <property type="entry name" value="BP-dependent_transpt_permease"/>
</dbReference>
<comment type="subcellular location">
    <subcellularLocation>
        <location evidence="1 7">Cell membrane</location>
        <topology evidence="1 7">Multi-pass membrane protein</topology>
    </subcellularLocation>
</comment>
<evidence type="ECO:0000256" key="7">
    <source>
        <dbReference type="RuleBase" id="RU363032"/>
    </source>
</evidence>
<evidence type="ECO:0000256" key="3">
    <source>
        <dbReference type="ARBA" id="ARBA00022475"/>
    </source>
</evidence>
<dbReference type="InterPro" id="IPR000515">
    <property type="entry name" value="MetI-like"/>
</dbReference>
<keyword evidence="3" id="KW-1003">Cell membrane</keyword>
<keyword evidence="4 7" id="KW-0812">Transmembrane</keyword>
<dbReference type="PROSITE" id="PS50928">
    <property type="entry name" value="ABC_TM1"/>
    <property type="match status" value="1"/>
</dbReference>
<organism evidence="9">
    <name type="scientific">Thermorudis sp</name>
    <dbReference type="NCBI Taxonomy" id="1969470"/>
    <lineage>
        <taxon>Bacteria</taxon>
        <taxon>Pseudomonadati</taxon>
        <taxon>Thermomicrobiota</taxon>
        <taxon>Thermomicrobia</taxon>
        <taxon>Thermomicrobia incertae sedis</taxon>
        <taxon>Thermorudis</taxon>
    </lineage>
</organism>
<dbReference type="Gene3D" id="1.10.3720.10">
    <property type="entry name" value="MetI-like"/>
    <property type="match status" value="1"/>
</dbReference>
<dbReference type="PANTHER" id="PTHR43386">
    <property type="entry name" value="OLIGOPEPTIDE TRANSPORT SYSTEM PERMEASE PROTEIN APPC"/>
    <property type="match status" value="1"/>
</dbReference>
<evidence type="ECO:0000256" key="6">
    <source>
        <dbReference type="ARBA" id="ARBA00023136"/>
    </source>
</evidence>
<dbReference type="CDD" id="cd06261">
    <property type="entry name" value="TM_PBP2"/>
    <property type="match status" value="1"/>
</dbReference>
<dbReference type="GO" id="GO:0005886">
    <property type="term" value="C:plasma membrane"/>
    <property type="evidence" value="ECO:0007669"/>
    <property type="project" value="UniProtKB-SubCell"/>
</dbReference>
<proteinExistence type="inferred from homology"/>
<evidence type="ECO:0000256" key="2">
    <source>
        <dbReference type="ARBA" id="ARBA00022448"/>
    </source>
</evidence>
<gene>
    <name evidence="9" type="ORF">ENP13_02575</name>
</gene>
<dbReference type="PANTHER" id="PTHR43386:SF25">
    <property type="entry name" value="PEPTIDE ABC TRANSPORTER PERMEASE PROTEIN"/>
    <property type="match status" value="1"/>
</dbReference>
<dbReference type="InterPro" id="IPR025966">
    <property type="entry name" value="OppC_N"/>
</dbReference>
<feature type="transmembrane region" description="Helical" evidence="7">
    <location>
        <begin position="128"/>
        <end position="146"/>
    </location>
</feature>
<keyword evidence="5 7" id="KW-1133">Transmembrane helix</keyword>
<name>A0A7C3AR16_9BACT</name>
<evidence type="ECO:0000256" key="1">
    <source>
        <dbReference type="ARBA" id="ARBA00004651"/>
    </source>
</evidence>
<dbReference type="Pfam" id="PF12911">
    <property type="entry name" value="OppC_N"/>
    <property type="match status" value="1"/>
</dbReference>
<reference evidence="9" key="1">
    <citation type="journal article" date="2020" name="mSystems">
        <title>Genome- and Community-Level Interaction Insights into Carbon Utilization and Element Cycling Functions of Hydrothermarchaeota in Hydrothermal Sediment.</title>
        <authorList>
            <person name="Zhou Z."/>
            <person name="Liu Y."/>
            <person name="Xu W."/>
            <person name="Pan J."/>
            <person name="Luo Z.H."/>
            <person name="Li M."/>
        </authorList>
    </citation>
    <scope>NUCLEOTIDE SEQUENCE [LARGE SCALE GENOMIC DNA]</scope>
    <source>
        <strain evidence="9">SpSt-192</strain>
    </source>
</reference>
<feature type="domain" description="ABC transmembrane type-1" evidence="8">
    <location>
        <begin position="89"/>
        <end position="278"/>
    </location>
</feature>
<dbReference type="InterPro" id="IPR035906">
    <property type="entry name" value="MetI-like_sf"/>
</dbReference>
<comment type="caution">
    <text evidence="9">The sequence shown here is derived from an EMBL/GenBank/DDBJ whole genome shotgun (WGS) entry which is preliminary data.</text>
</comment>
<evidence type="ECO:0000259" key="8">
    <source>
        <dbReference type="PROSITE" id="PS50928"/>
    </source>
</evidence>
<dbReference type="AlphaFoldDB" id="A0A7C3AR16"/>
<accession>A0A7C3AR16</accession>
<keyword evidence="6 7" id="KW-0472">Membrane</keyword>
<dbReference type="Pfam" id="PF00528">
    <property type="entry name" value="BPD_transp_1"/>
    <property type="match status" value="1"/>
</dbReference>
<evidence type="ECO:0000313" key="9">
    <source>
        <dbReference type="EMBL" id="HEX70114.1"/>
    </source>
</evidence>
<protein>
    <submittedName>
        <fullName evidence="9">ABC transporter permease</fullName>
    </submittedName>
</protein>
<feature type="transmembrane region" description="Helical" evidence="7">
    <location>
        <begin position="28"/>
        <end position="50"/>
    </location>
</feature>
<dbReference type="SUPFAM" id="SSF161098">
    <property type="entry name" value="MetI-like"/>
    <property type="match status" value="1"/>
</dbReference>
<feature type="transmembrane region" description="Helical" evidence="7">
    <location>
        <begin position="255"/>
        <end position="278"/>
    </location>
</feature>
<evidence type="ECO:0000256" key="4">
    <source>
        <dbReference type="ARBA" id="ARBA00022692"/>
    </source>
</evidence>
<dbReference type="GO" id="GO:0055085">
    <property type="term" value="P:transmembrane transport"/>
    <property type="evidence" value="ECO:0007669"/>
    <property type="project" value="InterPro"/>
</dbReference>
<feature type="transmembrane region" description="Helical" evidence="7">
    <location>
        <begin position="91"/>
        <end position="116"/>
    </location>
</feature>
<dbReference type="EMBL" id="DSID01000203">
    <property type="protein sequence ID" value="HEX70114.1"/>
    <property type="molecule type" value="Genomic_DNA"/>
</dbReference>
<evidence type="ECO:0000256" key="5">
    <source>
        <dbReference type="ARBA" id="ARBA00022989"/>
    </source>
</evidence>
<sequence length="291" mass="31487">MAVARELPVAGVRERRWRRVQAFAQNRTALVGLVMVALLLLIAVAAPVFAPHSPIEQSTIHRLEPPSREYPFGRDDFGRDILSRVIYGTRIALLAGLLSVALGGILGTAMGVVAAFRGGRTEAWLMRLTDVLLAFPDLITGLLILAVLGPGLWKMIIAIALTITPRFSRIAHGPALSIKRRDFVEAARAIGVGDARILFRHILPNIVGELLVLASLWTASAIRLEASLSFIGLGVRPPTPTWGQMIRDGTVHLTNAPWFSLFPGLALLLTILAFNLVGDGLRDALDPKTQA</sequence>
<keyword evidence="2 7" id="KW-0813">Transport</keyword>
<comment type="similarity">
    <text evidence="7">Belongs to the binding-protein-dependent transport system permease family.</text>
</comment>